<proteinExistence type="predicted"/>
<protein>
    <submittedName>
        <fullName evidence="1">Uncharacterized protein</fullName>
    </submittedName>
</protein>
<gene>
    <name evidence="1" type="ORF">CEXT_378591</name>
</gene>
<dbReference type="EMBL" id="BPLR01020312">
    <property type="protein sequence ID" value="GIX77267.1"/>
    <property type="molecule type" value="Genomic_DNA"/>
</dbReference>
<accession>A0AAV4MXP6</accession>
<reference evidence="1 2" key="1">
    <citation type="submission" date="2021-06" db="EMBL/GenBank/DDBJ databases">
        <title>Caerostris extrusa draft genome.</title>
        <authorList>
            <person name="Kono N."/>
            <person name="Arakawa K."/>
        </authorList>
    </citation>
    <scope>NUCLEOTIDE SEQUENCE [LARGE SCALE GENOMIC DNA]</scope>
</reference>
<evidence type="ECO:0000313" key="1">
    <source>
        <dbReference type="EMBL" id="GIX77267.1"/>
    </source>
</evidence>
<feature type="non-terminal residue" evidence="1">
    <location>
        <position position="49"/>
    </location>
</feature>
<organism evidence="1 2">
    <name type="scientific">Caerostris extrusa</name>
    <name type="common">Bark spider</name>
    <name type="synonym">Caerostris bankana</name>
    <dbReference type="NCBI Taxonomy" id="172846"/>
    <lineage>
        <taxon>Eukaryota</taxon>
        <taxon>Metazoa</taxon>
        <taxon>Ecdysozoa</taxon>
        <taxon>Arthropoda</taxon>
        <taxon>Chelicerata</taxon>
        <taxon>Arachnida</taxon>
        <taxon>Araneae</taxon>
        <taxon>Araneomorphae</taxon>
        <taxon>Entelegynae</taxon>
        <taxon>Araneoidea</taxon>
        <taxon>Araneidae</taxon>
        <taxon>Caerostris</taxon>
    </lineage>
</organism>
<sequence>MNLFFIALRYAVTIRYVDNILRYSLNKEEDSRTRIRGIRIRGINSRKIR</sequence>
<dbReference type="AlphaFoldDB" id="A0AAV4MXP6"/>
<dbReference type="Proteomes" id="UP001054945">
    <property type="component" value="Unassembled WGS sequence"/>
</dbReference>
<name>A0AAV4MXP6_CAEEX</name>
<evidence type="ECO:0000313" key="2">
    <source>
        <dbReference type="Proteomes" id="UP001054945"/>
    </source>
</evidence>
<keyword evidence="2" id="KW-1185">Reference proteome</keyword>
<comment type="caution">
    <text evidence="1">The sequence shown here is derived from an EMBL/GenBank/DDBJ whole genome shotgun (WGS) entry which is preliminary data.</text>
</comment>